<keyword evidence="1" id="KW-0812">Transmembrane</keyword>
<sequence>MDVNFEIEKEVKYKHHAAFMLLIILTVLGFAATCGFNAVSNGPNALFINNTGGVSDAYYLEITPAGWTFSIWGIIYFWQVCFLIYALVSLCRKGPKGYLYVNPGLLPAGTFIFYIVNNLCNISWLFLWDRQILWGALIVIALMPFTLWVALVFCHLRLDSIAYQLIGMNSGKDIWLIRFLVQNAMAFYATWVTIATLLNLSMVLSYVTKAVTQDVACTIALGILSAEITTWFILETFVLDRYVRYTFAPYPVIIMALIGSMSKNWDPTKRNSIFTAVLLGIAGVLTIVKVSVIIYRHIKRPLYQKVEPITSKPF</sequence>
<evidence type="ECO:0000313" key="2">
    <source>
        <dbReference type="Proteomes" id="UP000085678"/>
    </source>
</evidence>
<feature type="transmembrane region" description="Helical" evidence="1">
    <location>
        <begin position="210"/>
        <end position="233"/>
    </location>
</feature>
<dbReference type="Proteomes" id="UP000085678">
    <property type="component" value="Unplaced"/>
</dbReference>
<organism evidence="2 3">
    <name type="scientific">Lingula anatina</name>
    <name type="common">Brachiopod</name>
    <name type="synonym">Lingula unguis</name>
    <dbReference type="NCBI Taxonomy" id="7574"/>
    <lineage>
        <taxon>Eukaryota</taxon>
        <taxon>Metazoa</taxon>
        <taxon>Spiralia</taxon>
        <taxon>Lophotrochozoa</taxon>
        <taxon>Brachiopoda</taxon>
        <taxon>Linguliformea</taxon>
        <taxon>Lingulata</taxon>
        <taxon>Lingulida</taxon>
        <taxon>Linguloidea</taxon>
        <taxon>Lingulidae</taxon>
        <taxon>Lingula</taxon>
    </lineage>
</organism>
<dbReference type="OrthoDB" id="5586934at2759"/>
<feature type="transmembrane region" description="Helical" evidence="1">
    <location>
        <begin position="100"/>
        <end position="126"/>
    </location>
</feature>
<proteinExistence type="predicted"/>
<gene>
    <name evidence="3" type="primary">LOC106175797</name>
</gene>
<feature type="transmembrane region" description="Helical" evidence="1">
    <location>
        <begin position="273"/>
        <end position="295"/>
    </location>
</feature>
<dbReference type="AlphaFoldDB" id="A0A1S3JSQ2"/>
<dbReference type="PANTHER" id="PTHR33802">
    <property type="entry name" value="SI:CH211-161H7.5-RELATED"/>
    <property type="match status" value="1"/>
</dbReference>
<dbReference type="RefSeq" id="XP_013413400.1">
    <property type="nucleotide sequence ID" value="XM_013557946.1"/>
</dbReference>
<feature type="transmembrane region" description="Helical" evidence="1">
    <location>
        <begin position="242"/>
        <end position="261"/>
    </location>
</feature>
<keyword evidence="1" id="KW-0472">Membrane</keyword>
<name>A0A1S3JSQ2_LINAN</name>
<feature type="transmembrane region" description="Helical" evidence="1">
    <location>
        <begin position="132"/>
        <end position="154"/>
    </location>
</feature>
<dbReference type="OMA" id="IVWPIIY"/>
<dbReference type="KEGG" id="lak:106175797"/>
<evidence type="ECO:0000256" key="1">
    <source>
        <dbReference type="SAM" id="Phobius"/>
    </source>
</evidence>
<reference evidence="3" key="1">
    <citation type="submission" date="2025-08" db="UniProtKB">
        <authorList>
            <consortium name="RefSeq"/>
        </authorList>
    </citation>
    <scope>IDENTIFICATION</scope>
    <source>
        <tissue evidence="3">Gonads</tissue>
    </source>
</reference>
<dbReference type="PANTHER" id="PTHR33802:SF1">
    <property type="entry name" value="XK-RELATED PROTEIN"/>
    <property type="match status" value="1"/>
</dbReference>
<accession>A0A1S3JSQ2</accession>
<protein>
    <submittedName>
        <fullName evidence="3">Uncharacterized protein LOC106175797</fullName>
    </submittedName>
</protein>
<feature type="transmembrane region" description="Helical" evidence="1">
    <location>
        <begin position="69"/>
        <end position="88"/>
    </location>
</feature>
<keyword evidence="1" id="KW-1133">Transmembrane helix</keyword>
<dbReference type="GeneID" id="106175797"/>
<feature type="transmembrane region" description="Helical" evidence="1">
    <location>
        <begin position="175"/>
        <end position="198"/>
    </location>
</feature>
<evidence type="ECO:0000313" key="3">
    <source>
        <dbReference type="RefSeq" id="XP_013413400.1"/>
    </source>
</evidence>
<keyword evidence="2" id="KW-1185">Reference proteome</keyword>
<dbReference type="InParanoid" id="A0A1S3JSQ2"/>
<feature type="transmembrane region" description="Helical" evidence="1">
    <location>
        <begin position="17"/>
        <end position="39"/>
    </location>
</feature>